<dbReference type="PANTHER" id="PTHR31973">
    <property type="entry name" value="POLYPROTEIN, PUTATIVE-RELATED"/>
    <property type="match status" value="1"/>
</dbReference>
<evidence type="ECO:0000259" key="2">
    <source>
        <dbReference type="Pfam" id="PF10551"/>
    </source>
</evidence>
<dbReference type="Pfam" id="PF03108">
    <property type="entry name" value="DBD_Tnp_Mut"/>
    <property type="match status" value="1"/>
</dbReference>
<dbReference type="InterPro" id="IPR018289">
    <property type="entry name" value="MULE_transposase_dom"/>
</dbReference>
<proteinExistence type="predicted"/>
<name>A0ABM3I2Z1_ZIZJJ</name>
<dbReference type="Proteomes" id="UP001652623">
    <property type="component" value="Chromosome 6"/>
</dbReference>
<sequence length="482" mass="55221">MKFDVIIHVFGEIYNIEDVDPDDFSLVRLLSDSNLISIGERIIIDDYFKLGVDILGAKGSDADEETPISRMARYMIGREVIESTRTIEFQEGQIFEDGYHFRKVLKDYVIQEGFTLAREKNEKTRVSAKCGTYNYPWRIYASQLLDGVTFKVKICKERHTYIRKTKNAKVTSNWIASKLESLIQSNPDVKIGVLENDLRTTYGVKCGKQKIYRAKKKALDRMGGDHAGSYKKLYKYANIWMIQNLGTMALIKAARPAIIDNPQFQRFFLSFLAQKQGFLTGCRSFIGLDGCHLKGPFGGILLSAVALDANSGIFPIAICVCEGESTGTWGWFLNLLNEYIGEVETRIISFMSDRQKGVLASLQQIFSQHKTRFCAKHIYANFRGKFSGLKLMGLFWAAARATNAQDFKRNMDEIKVVKEDAYKWLMEIPFCHWSRHGFDKSVKNEHITNNIIESFNSWLGESRQKPIITLIEDIRRKVMKML</sequence>
<organism evidence="3 4">
    <name type="scientific">Ziziphus jujuba</name>
    <name type="common">Chinese jujube</name>
    <name type="synonym">Ziziphus sativa</name>
    <dbReference type="NCBI Taxonomy" id="326968"/>
    <lineage>
        <taxon>Eukaryota</taxon>
        <taxon>Viridiplantae</taxon>
        <taxon>Streptophyta</taxon>
        <taxon>Embryophyta</taxon>
        <taxon>Tracheophyta</taxon>
        <taxon>Spermatophyta</taxon>
        <taxon>Magnoliopsida</taxon>
        <taxon>eudicotyledons</taxon>
        <taxon>Gunneridae</taxon>
        <taxon>Pentapetalae</taxon>
        <taxon>rosids</taxon>
        <taxon>fabids</taxon>
        <taxon>Rosales</taxon>
        <taxon>Rhamnaceae</taxon>
        <taxon>Paliureae</taxon>
        <taxon>Ziziphus</taxon>
    </lineage>
</organism>
<protein>
    <submittedName>
        <fullName evidence="4">Uncharacterized protein LOC125418882</fullName>
    </submittedName>
</protein>
<dbReference type="Pfam" id="PF10551">
    <property type="entry name" value="MULE"/>
    <property type="match status" value="1"/>
</dbReference>
<feature type="domain" description="MULE transposase" evidence="2">
    <location>
        <begin position="286"/>
        <end position="381"/>
    </location>
</feature>
<evidence type="ECO:0000313" key="3">
    <source>
        <dbReference type="Proteomes" id="UP001652623"/>
    </source>
</evidence>
<dbReference type="PANTHER" id="PTHR31973:SF187">
    <property type="entry name" value="MUTATOR TRANSPOSASE MUDRA PROTEIN"/>
    <property type="match status" value="1"/>
</dbReference>
<keyword evidence="3" id="KW-1185">Reference proteome</keyword>
<accession>A0ABM3I2Z1</accession>
<dbReference type="RefSeq" id="XP_048319534.2">
    <property type="nucleotide sequence ID" value="XM_048463577.2"/>
</dbReference>
<evidence type="ECO:0000313" key="4">
    <source>
        <dbReference type="RefSeq" id="XP_048319534.2"/>
    </source>
</evidence>
<evidence type="ECO:0000259" key="1">
    <source>
        <dbReference type="Pfam" id="PF03108"/>
    </source>
</evidence>
<feature type="domain" description="Transposase MuDR plant" evidence="1">
    <location>
        <begin position="89"/>
        <end position="152"/>
    </location>
</feature>
<dbReference type="InterPro" id="IPR004332">
    <property type="entry name" value="Transposase_MuDR"/>
</dbReference>
<dbReference type="GeneID" id="125418882"/>
<reference evidence="4" key="1">
    <citation type="submission" date="2025-08" db="UniProtKB">
        <authorList>
            <consortium name="RefSeq"/>
        </authorList>
    </citation>
    <scope>IDENTIFICATION</scope>
    <source>
        <tissue evidence="4">Seedling</tissue>
    </source>
</reference>
<gene>
    <name evidence="4" type="primary">LOC125418882</name>
</gene>